<keyword evidence="5 11" id="KW-0444">Lipid biosynthesis</keyword>
<evidence type="ECO:0000313" key="15">
    <source>
        <dbReference type="EMBL" id="SDS46693.1"/>
    </source>
</evidence>
<dbReference type="EC" id="2.3.1.179" evidence="3 11"/>
<dbReference type="InterPro" id="IPR000794">
    <property type="entry name" value="Beta-ketoacyl_synthase"/>
</dbReference>
<dbReference type="PANTHER" id="PTHR11712:SF336">
    <property type="entry name" value="3-OXOACYL-[ACYL-CARRIER-PROTEIN] SYNTHASE, MITOCHONDRIAL"/>
    <property type="match status" value="1"/>
</dbReference>
<dbReference type="InterPro" id="IPR016039">
    <property type="entry name" value="Thiolase-like"/>
</dbReference>
<dbReference type="Gene3D" id="3.40.47.10">
    <property type="match status" value="2"/>
</dbReference>
<dbReference type="NCBIfam" id="NF004970">
    <property type="entry name" value="PRK06333.1"/>
    <property type="match status" value="1"/>
</dbReference>
<evidence type="ECO:0000256" key="8">
    <source>
        <dbReference type="ARBA" id="ARBA00023098"/>
    </source>
</evidence>
<comment type="catalytic activity">
    <reaction evidence="11">
        <text>a fatty acyl-[ACP] + malonyl-[ACP] + H(+) = a 3-oxoacyl-[ACP] + holo-[ACP] + CO2</text>
        <dbReference type="Rhea" id="RHEA:22836"/>
        <dbReference type="Rhea" id="RHEA-COMP:9623"/>
        <dbReference type="Rhea" id="RHEA-COMP:9685"/>
        <dbReference type="Rhea" id="RHEA-COMP:9916"/>
        <dbReference type="Rhea" id="RHEA-COMP:14125"/>
        <dbReference type="ChEBI" id="CHEBI:15378"/>
        <dbReference type="ChEBI" id="CHEBI:16526"/>
        <dbReference type="ChEBI" id="CHEBI:64479"/>
        <dbReference type="ChEBI" id="CHEBI:78449"/>
        <dbReference type="ChEBI" id="CHEBI:78776"/>
        <dbReference type="ChEBI" id="CHEBI:138651"/>
    </reaction>
</comment>
<protein>
    <recommendedName>
        <fullName evidence="4 11">3-oxoacyl-[acyl-carrier-protein] synthase 2</fullName>
        <ecNumber evidence="3 11">2.3.1.179</ecNumber>
    </recommendedName>
</protein>
<dbReference type="InterPro" id="IPR014030">
    <property type="entry name" value="Ketoacyl_synth_N"/>
</dbReference>
<dbReference type="PANTHER" id="PTHR11712">
    <property type="entry name" value="POLYKETIDE SYNTHASE-RELATED"/>
    <property type="match status" value="1"/>
</dbReference>
<dbReference type="InterPro" id="IPR020841">
    <property type="entry name" value="PKS_Beta-ketoAc_synthase_dom"/>
</dbReference>
<dbReference type="PROSITE" id="PS52004">
    <property type="entry name" value="KS3_2"/>
    <property type="match status" value="1"/>
</dbReference>
<dbReference type="CDD" id="cd00834">
    <property type="entry name" value="KAS_I_II"/>
    <property type="match status" value="1"/>
</dbReference>
<keyword evidence="8" id="KW-0443">Lipid metabolism</keyword>
<evidence type="ECO:0000256" key="1">
    <source>
        <dbReference type="ARBA" id="ARBA00005194"/>
    </source>
</evidence>
<keyword evidence="16" id="KW-1185">Reference proteome</keyword>
<dbReference type="STRING" id="1392877.SAMN05216221_1885"/>
<dbReference type="RefSeq" id="WP_090348698.1">
    <property type="nucleotide sequence ID" value="NZ_LT629751.1"/>
</dbReference>
<comment type="similarity">
    <text evidence="2 11 13">Belongs to the thiolase-like superfamily. Beta-ketoacyl-ACP synthases family.</text>
</comment>
<organism evidence="15 16">
    <name type="scientific">Pseudomonas oryzae</name>
    <dbReference type="NCBI Taxonomy" id="1392877"/>
    <lineage>
        <taxon>Bacteria</taxon>
        <taxon>Pseudomonadati</taxon>
        <taxon>Pseudomonadota</taxon>
        <taxon>Gammaproteobacteria</taxon>
        <taxon>Pseudomonadales</taxon>
        <taxon>Pseudomonadaceae</taxon>
        <taxon>Pseudomonas</taxon>
    </lineage>
</organism>
<evidence type="ECO:0000256" key="3">
    <source>
        <dbReference type="ARBA" id="ARBA00012356"/>
    </source>
</evidence>
<dbReference type="SMART" id="SM00825">
    <property type="entry name" value="PKS_KS"/>
    <property type="match status" value="1"/>
</dbReference>
<evidence type="ECO:0000256" key="13">
    <source>
        <dbReference type="RuleBase" id="RU003694"/>
    </source>
</evidence>
<dbReference type="Proteomes" id="UP000243359">
    <property type="component" value="Chromosome I"/>
</dbReference>
<dbReference type="Pfam" id="PF02801">
    <property type="entry name" value="Ketoacyl-synt_C"/>
    <property type="match status" value="1"/>
</dbReference>
<evidence type="ECO:0000256" key="5">
    <source>
        <dbReference type="ARBA" id="ARBA00022516"/>
    </source>
</evidence>
<feature type="active site" description="For beta-ketoacyl synthase activity" evidence="12">
    <location>
        <position position="164"/>
    </location>
</feature>
<comment type="pathway">
    <text evidence="1 11">Lipid metabolism; fatty acid biosynthesis.</text>
</comment>
<evidence type="ECO:0000313" key="16">
    <source>
        <dbReference type="Proteomes" id="UP000243359"/>
    </source>
</evidence>
<evidence type="ECO:0000256" key="7">
    <source>
        <dbReference type="ARBA" id="ARBA00022832"/>
    </source>
</evidence>
<dbReference type="PIRSF" id="PIRSF000447">
    <property type="entry name" value="KAS_II"/>
    <property type="match status" value="1"/>
</dbReference>
<dbReference type="GO" id="GO:0006633">
    <property type="term" value="P:fatty acid biosynthetic process"/>
    <property type="evidence" value="ECO:0007669"/>
    <property type="project" value="UniProtKB-UniRule"/>
</dbReference>
<dbReference type="FunFam" id="3.40.47.10:FF:000009">
    <property type="entry name" value="3-oxoacyl-[acyl-carrier-protein] synthase 2"/>
    <property type="match status" value="1"/>
</dbReference>
<evidence type="ECO:0000256" key="6">
    <source>
        <dbReference type="ARBA" id="ARBA00022679"/>
    </source>
</evidence>
<dbReference type="UniPathway" id="UPA00094"/>
<evidence type="ECO:0000256" key="12">
    <source>
        <dbReference type="PIRSR" id="PIRSR000447-1"/>
    </source>
</evidence>
<keyword evidence="9 11" id="KW-0275">Fatty acid biosynthesis</keyword>
<evidence type="ECO:0000256" key="9">
    <source>
        <dbReference type="ARBA" id="ARBA00023160"/>
    </source>
</evidence>
<comment type="function">
    <text evidence="11">Involved in the type II fatty acid elongation cycle. Catalyzes the elongation of a wide range of acyl-ACP by the addition of two carbons from malonyl-ACP to an acyl acceptor. Can efficiently catalyze the conversion of palmitoleoyl-ACP (cis-hexadec-9-enoyl-ACP) to cis-vaccenoyl-ACP (cis-octadec-11-enoyl-ACP), an essential step in the thermal regulation of fatty acid composition.</text>
</comment>
<sequence>MSRRRVVVTGLGMLSPLGPDVASSWQGVLAGQSGIGPIGHMDVSAFATRFGGSVKGFNVEDYLPAKEARKMDLFIQYGMAASLQAVRDAGLEVTDANRERVGVAMGSGIGGLTNIENNAKSLHEQGPRRISPFFVPSSIINMISGFLSIHLGAQGPNYAITTACTTGTHSIGMAARNIAYGEADVMIAGGAEMATCGLGLGGFGAARALSTRNDEPTRASRPWDRGRDGFVLADGAGALVLEELEHAKARGARIYAELVGFGMSGDAYHMTAPPENGDGAARCMQNALRDAGLNPEQVQYINAHGTSTPAGDLAEAAAVKRVFGEHAYRLAVSSTKSMTGHLLGAAGAVEAIFSILALRDQVAPPTINLDDPDEGCDLNFVAHEAQAMPIDVAVSNSFGFGGTNGTLVFRRLVD</sequence>
<dbReference type="OrthoDB" id="9808669at2"/>
<dbReference type="GO" id="GO:0004315">
    <property type="term" value="F:3-oxoacyl-[acyl-carrier-protein] synthase activity"/>
    <property type="evidence" value="ECO:0007669"/>
    <property type="project" value="UniProtKB-UniRule"/>
</dbReference>
<comment type="catalytic activity">
    <reaction evidence="11">
        <text>(9Z)-hexadecenoyl-[ACP] + malonyl-[ACP] + H(+) = 3-oxo-(11Z)-octadecenoyl-[ACP] + holo-[ACP] + CO2</text>
        <dbReference type="Rhea" id="RHEA:55040"/>
        <dbReference type="Rhea" id="RHEA-COMP:9623"/>
        <dbReference type="Rhea" id="RHEA-COMP:9685"/>
        <dbReference type="Rhea" id="RHEA-COMP:10800"/>
        <dbReference type="Rhea" id="RHEA-COMP:14074"/>
        <dbReference type="ChEBI" id="CHEBI:15378"/>
        <dbReference type="ChEBI" id="CHEBI:16526"/>
        <dbReference type="ChEBI" id="CHEBI:64479"/>
        <dbReference type="ChEBI" id="CHEBI:78449"/>
        <dbReference type="ChEBI" id="CHEBI:83989"/>
        <dbReference type="ChEBI" id="CHEBI:138538"/>
        <dbReference type="EC" id="2.3.1.179"/>
    </reaction>
</comment>
<name>A0A1H1SFQ3_9PSED</name>
<dbReference type="SUPFAM" id="SSF53901">
    <property type="entry name" value="Thiolase-like"/>
    <property type="match status" value="2"/>
</dbReference>
<evidence type="ECO:0000256" key="10">
    <source>
        <dbReference type="ARBA" id="ARBA00023315"/>
    </source>
</evidence>
<gene>
    <name evidence="15" type="ORF">SAMN05216221_1885</name>
</gene>
<evidence type="ECO:0000256" key="2">
    <source>
        <dbReference type="ARBA" id="ARBA00008467"/>
    </source>
</evidence>
<dbReference type="PROSITE" id="PS00606">
    <property type="entry name" value="KS3_1"/>
    <property type="match status" value="1"/>
</dbReference>
<accession>A0A1H1SFQ3</accession>
<keyword evidence="10 11" id="KW-0012">Acyltransferase</keyword>
<dbReference type="Pfam" id="PF00109">
    <property type="entry name" value="ketoacyl-synt"/>
    <property type="match status" value="1"/>
</dbReference>
<dbReference type="InterPro" id="IPR014031">
    <property type="entry name" value="Ketoacyl_synth_C"/>
</dbReference>
<dbReference type="NCBIfam" id="NF005589">
    <property type="entry name" value="PRK07314.1"/>
    <property type="match status" value="1"/>
</dbReference>
<keyword evidence="6 11" id="KW-0808">Transferase</keyword>
<dbReference type="AlphaFoldDB" id="A0A1H1SFQ3"/>
<dbReference type="NCBIfam" id="TIGR03150">
    <property type="entry name" value="fabF"/>
    <property type="match status" value="1"/>
</dbReference>
<evidence type="ECO:0000256" key="11">
    <source>
        <dbReference type="PIRNR" id="PIRNR000447"/>
    </source>
</evidence>
<dbReference type="GO" id="GO:0005829">
    <property type="term" value="C:cytosol"/>
    <property type="evidence" value="ECO:0007669"/>
    <property type="project" value="TreeGrafter"/>
</dbReference>
<dbReference type="InterPro" id="IPR018201">
    <property type="entry name" value="Ketoacyl_synth_AS"/>
</dbReference>
<evidence type="ECO:0000259" key="14">
    <source>
        <dbReference type="PROSITE" id="PS52004"/>
    </source>
</evidence>
<feature type="domain" description="Ketosynthase family 3 (KS3)" evidence="14">
    <location>
        <begin position="3"/>
        <end position="411"/>
    </location>
</feature>
<proteinExistence type="inferred from homology"/>
<evidence type="ECO:0000256" key="4">
    <source>
        <dbReference type="ARBA" id="ARBA00014657"/>
    </source>
</evidence>
<keyword evidence="7" id="KW-0276">Fatty acid metabolism</keyword>
<dbReference type="InterPro" id="IPR017568">
    <property type="entry name" value="3-oxoacyl-ACP_synth-2"/>
</dbReference>
<dbReference type="EMBL" id="LT629751">
    <property type="protein sequence ID" value="SDS46693.1"/>
    <property type="molecule type" value="Genomic_DNA"/>
</dbReference>
<reference evidence="16" key="1">
    <citation type="submission" date="2016-10" db="EMBL/GenBank/DDBJ databases">
        <authorList>
            <person name="Varghese N."/>
            <person name="Submissions S."/>
        </authorList>
    </citation>
    <scope>NUCLEOTIDE SEQUENCE [LARGE SCALE GENOMIC DNA]</scope>
    <source>
        <strain evidence="16">KCTC 32247</strain>
    </source>
</reference>